<organism evidence="2 3">
    <name type="scientific">Liparis tanakae</name>
    <name type="common">Tanaka's snailfish</name>
    <dbReference type="NCBI Taxonomy" id="230148"/>
    <lineage>
        <taxon>Eukaryota</taxon>
        <taxon>Metazoa</taxon>
        <taxon>Chordata</taxon>
        <taxon>Craniata</taxon>
        <taxon>Vertebrata</taxon>
        <taxon>Euteleostomi</taxon>
        <taxon>Actinopterygii</taxon>
        <taxon>Neopterygii</taxon>
        <taxon>Teleostei</taxon>
        <taxon>Neoteleostei</taxon>
        <taxon>Acanthomorphata</taxon>
        <taxon>Eupercaria</taxon>
        <taxon>Perciformes</taxon>
        <taxon>Cottioidei</taxon>
        <taxon>Cottales</taxon>
        <taxon>Liparidae</taxon>
        <taxon>Liparis</taxon>
    </lineage>
</organism>
<evidence type="ECO:0000313" key="3">
    <source>
        <dbReference type="Proteomes" id="UP000314294"/>
    </source>
</evidence>
<evidence type="ECO:0000256" key="1">
    <source>
        <dbReference type="SAM" id="MobiDB-lite"/>
    </source>
</evidence>
<feature type="region of interest" description="Disordered" evidence="1">
    <location>
        <begin position="83"/>
        <end position="105"/>
    </location>
</feature>
<sequence>MDTDNCCREGEEEEKKNFFLGHDNVVQFEKNVNATGAAQKVNTKQTHNARRRVDGVVRTPMRSLTGVRWSKPDVQDAAALLTSDNETSPRPSLHERLCGDESPAASQETLKPLYAPTFSYRKQNAGPLAKERREERASDPTRVITVHKRHPQWKHGDSAAARGDLSHAGRLRLPGLRLPPPVVTAAVRPLSLWNIHVLL</sequence>
<comment type="caution">
    <text evidence="2">The sequence shown here is derived from an EMBL/GenBank/DDBJ whole genome shotgun (WGS) entry which is preliminary data.</text>
</comment>
<gene>
    <name evidence="2" type="ORF">EYF80_038394</name>
</gene>
<dbReference type="Proteomes" id="UP000314294">
    <property type="component" value="Unassembled WGS sequence"/>
</dbReference>
<proteinExistence type="predicted"/>
<evidence type="ECO:0000313" key="2">
    <source>
        <dbReference type="EMBL" id="TNN51421.1"/>
    </source>
</evidence>
<dbReference type="AlphaFoldDB" id="A0A4Z2GE02"/>
<reference evidence="2 3" key="1">
    <citation type="submission" date="2019-03" db="EMBL/GenBank/DDBJ databases">
        <title>First draft genome of Liparis tanakae, snailfish: a comprehensive survey of snailfish specific genes.</title>
        <authorList>
            <person name="Kim W."/>
            <person name="Song I."/>
            <person name="Jeong J.-H."/>
            <person name="Kim D."/>
            <person name="Kim S."/>
            <person name="Ryu S."/>
            <person name="Song J.Y."/>
            <person name="Lee S.K."/>
        </authorList>
    </citation>
    <scope>NUCLEOTIDE SEQUENCE [LARGE SCALE GENOMIC DNA]</scope>
    <source>
        <tissue evidence="2">Muscle</tissue>
    </source>
</reference>
<dbReference type="EMBL" id="SRLO01000583">
    <property type="protein sequence ID" value="TNN51421.1"/>
    <property type="molecule type" value="Genomic_DNA"/>
</dbReference>
<accession>A0A4Z2GE02</accession>
<protein>
    <submittedName>
        <fullName evidence="2">Uncharacterized protein</fullName>
    </submittedName>
</protein>
<name>A0A4Z2GE02_9TELE</name>
<keyword evidence="3" id="KW-1185">Reference proteome</keyword>